<evidence type="ECO:0000313" key="1">
    <source>
        <dbReference type="EMBL" id="OIQ70017.1"/>
    </source>
</evidence>
<dbReference type="AlphaFoldDB" id="A0A1J5PEF1"/>
<dbReference type="Pfam" id="PF11853">
    <property type="entry name" value="DUF3373"/>
    <property type="match status" value="1"/>
</dbReference>
<organism evidence="1">
    <name type="scientific">mine drainage metagenome</name>
    <dbReference type="NCBI Taxonomy" id="410659"/>
    <lineage>
        <taxon>unclassified sequences</taxon>
        <taxon>metagenomes</taxon>
        <taxon>ecological metagenomes</taxon>
    </lineage>
</organism>
<sequence length="71" mass="8059">MIQELDRKPISSYFSKAYFRLGVQRYTFDYTGSNNWVGAPVAMGDVKASDMMTTTPLESATNIYATFEVKF</sequence>
<accession>A0A1J5PEF1</accession>
<dbReference type="EMBL" id="MLJW01004412">
    <property type="protein sequence ID" value="OIQ70017.1"/>
    <property type="molecule type" value="Genomic_DNA"/>
</dbReference>
<protein>
    <submittedName>
        <fullName evidence="1">Uncharacterized protein</fullName>
    </submittedName>
</protein>
<dbReference type="InterPro" id="IPR021803">
    <property type="entry name" value="DUF3373"/>
</dbReference>
<gene>
    <name evidence="1" type="ORF">GALL_483780</name>
</gene>
<comment type="caution">
    <text evidence="1">The sequence shown here is derived from an EMBL/GenBank/DDBJ whole genome shotgun (WGS) entry which is preliminary data.</text>
</comment>
<name>A0A1J5PEF1_9ZZZZ</name>
<reference evidence="1" key="1">
    <citation type="submission" date="2016-10" db="EMBL/GenBank/DDBJ databases">
        <title>Sequence of Gallionella enrichment culture.</title>
        <authorList>
            <person name="Poehlein A."/>
            <person name="Muehling M."/>
            <person name="Daniel R."/>
        </authorList>
    </citation>
    <scope>NUCLEOTIDE SEQUENCE</scope>
</reference>
<proteinExistence type="predicted"/>